<dbReference type="Gene3D" id="3.30.450.20">
    <property type="entry name" value="PAS domain"/>
    <property type="match status" value="1"/>
</dbReference>
<evidence type="ECO:0000259" key="8">
    <source>
        <dbReference type="PROSITE" id="PS50113"/>
    </source>
</evidence>
<evidence type="ECO:0000256" key="3">
    <source>
        <dbReference type="ARBA" id="ARBA00022553"/>
    </source>
</evidence>
<evidence type="ECO:0000259" key="7">
    <source>
        <dbReference type="PROSITE" id="PS50112"/>
    </source>
</evidence>
<evidence type="ECO:0000313" key="10">
    <source>
        <dbReference type="EMBL" id="GAL77227.1"/>
    </source>
</evidence>
<reference evidence="12 13" key="1">
    <citation type="journal article" date="2014" name="Genome Announc.">
        <title>Draft Genome Sequences of Marine Flavobacterium Algibacter lectus Strains SS8 and NR4.</title>
        <authorList>
            <person name="Takatani N."/>
            <person name="Nakanishi M."/>
            <person name="Meirelles P."/>
            <person name="Mino S."/>
            <person name="Suda W."/>
            <person name="Oshima K."/>
            <person name="Hattori M."/>
            <person name="Ohkuma M."/>
            <person name="Hosokawa M."/>
            <person name="Miyashita K."/>
            <person name="Thompson F.L."/>
            <person name="Niwa A."/>
            <person name="Sawabe T."/>
            <person name="Sawabe T."/>
        </authorList>
    </citation>
    <scope>NUCLEOTIDE SEQUENCE [LARGE SCALE GENOMIC DNA]</scope>
    <source>
        <strain evidence="10">JCM 19274</strain>
        <strain evidence="9 13">JCM 19300</strain>
        <strain evidence="12">JCM19274</strain>
    </source>
</reference>
<dbReference type="InterPro" id="IPR001610">
    <property type="entry name" value="PAC"/>
</dbReference>
<dbReference type="SMART" id="SM00086">
    <property type="entry name" value="PAC"/>
    <property type="match status" value="1"/>
</dbReference>
<dbReference type="PROSITE" id="PS50109">
    <property type="entry name" value="HIS_KIN"/>
    <property type="match status" value="1"/>
</dbReference>
<dbReference type="PRINTS" id="PR00344">
    <property type="entry name" value="BCTRLSENSOR"/>
</dbReference>
<dbReference type="InterPro" id="IPR036890">
    <property type="entry name" value="HATPase_C_sf"/>
</dbReference>
<dbReference type="EMBL" id="BBNQ01000004">
    <property type="protein sequence ID" value="GAL61941.1"/>
    <property type="molecule type" value="Genomic_DNA"/>
</dbReference>
<keyword evidence="3" id="KW-0597">Phosphoprotein</keyword>
<dbReference type="SMART" id="SM00091">
    <property type="entry name" value="PAS"/>
    <property type="match status" value="1"/>
</dbReference>
<dbReference type="EMBL" id="SORL01000007">
    <property type="protein sequence ID" value="TDY63446.1"/>
    <property type="molecule type" value="Genomic_DNA"/>
</dbReference>
<dbReference type="Proteomes" id="UP000294824">
    <property type="component" value="Unassembled WGS sequence"/>
</dbReference>
<keyword evidence="5" id="KW-0418">Kinase</keyword>
<name>A0A090X462_9FLAO</name>
<comment type="catalytic activity">
    <reaction evidence="1">
        <text>ATP + protein L-histidine = ADP + protein N-phospho-L-histidine.</text>
        <dbReference type="EC" id="2.7.13.3"/>
    </reaction>
</comment>
<organism evidence="10 12">
    <name type="scientific">Algibacter lectus</name>
    <dbReference type="NCBI Taxonomy" id="221126"/>
    <lineage>
        <taxon>Bacteria</taxon>
        <taxon>Pseudomonadati</taxon>
        <taxon>Bacteroidota</taxon>
        <taxon>Flavobacteriia</taxon>
        <taxon>Flavobacteriales</taxon>
        <taxon>Flavobacteriaceae</taxon>
        <taxon>Algibacter</taxon>
    </lineage>
</organism>
<reference evidence="11 14" key="2">
    <citation type="submission" date="2019-03" db="EMBL/GenBank/DDBJ databases">
        <title>Genomic Encyclopedia of Type Strains, Phase III (KMG-III): the genomes of soil and plant-associated and newly described type strains.</title>
        <authorList>
            <person name="Whitman W."/>
        </authorList>
    </citation>
    <scope>NUCLEOTIDE SEQUENCE [LARGE SCALE GENOMIC DNA]</scope>
    <source>
        <strain evidence="11 14">CECT 8301</strain>
    </source>
</reference>
<dbReference type="EC" id="2.7.13.3" evidence="2"/>
<dbReference type="STRING" id="221126.SAMN04489722_102497"/>
<proteinExistence type="predicted"/>
<accession>A0A4R8MHF8</accession>
<gene>
    <name evidence="11" type="ORF">DFQ06_0328</name>
    <name evidence="10" type="ORF">JCM19274_4940</name>
    <name evidence="9" type="ORF">JCM19300_687</name>
</gene>
<evidence type="ECO:0000256" key="1">
    <source>
        <dbReference type="ARBA" id="ARBA00000085"/>
    </source>
</evidence>
<evidence type="ECO:0000313" key="13">
    <source>
        <dbReference type="Proteomes" id="UP000029644"/>
    </source>
</evidence>
<dbReference type="InterPro" id="IPR003594">
    <property type="entry name" value="HATPase_dom"/>
</dbReference>
<dbReference type="InterPro" id="IPR000014">
    <property type="entry name" value="PAS"/>
</dbReference>
<dbReference type="InterPro" id="IPR004358">
    <property type="entry name" value="Sig_transdc_His_kin-like_C"/>
</dbReference>
<evidence type="ECO:0000313" key="9">
    <source>
        <dbReference type="EMBL" id="GAL61941.1"/>
    </source>
</evidence>
<dbReference type="GO" id="GO:0004673">
    <property type="term" value="F:protein histidine kinase activity"/>
    <property type="evidence" value="ECO:0007669"/>
    <property type="project" value="UniProtKB-EC"/>
</dbReference>
<dbReference type="PROSITE" id="PS50112">
    <property type="entry name" value="PAS"/>
    <property type="match status" value="1"/>
</dbReference>
<dbReference type="InterPro" id="IPR000700">
    <property type="entry name" value="PAS-assoc_C"/>
</dbReference>
<comment type="caution">
    <text evidence="10">The sequence shown here is derived from an EMBL/GenBank/DDBJ whole genome shotgun (WGS) entry which is preliminary data.</text>
</comment>
<dbReference type="InterPro" id="IPR052162">
    <property type="entry name" value="Sensor_kinase/Photoreceptor"/>
</dbReference>
<dbReference type="SUPFAM" id="SSF55785">
    <property type="entry name" value="PYP-like sensor domain (PAS domain)"/>
    <property type="match status" value="1"/>
</dbReference>
<dbReference type="RefSeq" id="WP_052415273.1">
    <property type="nucleotide sequence ID" value="NZ_BBNQ01000004.1"/>
</dbReference>
<evidence type="ECO:0000313" key="11">
    <source>
        <dbReference type="EMBL" id="TDY63446.1"/>
    </source>
</evidence>
<dbReference type="PANTHER" id="PTHR43304:SF1">
    <property type="entry name" value="PAC DOMAIN-CONTAINING PROTEIN"/>
    <property type="match status" value="1"/>
</dbReference>
<dbReference type="PROSITE" id="PS50113">
    <property type="entry name" value="PAC"/>
    <property type="match status" value="1"/>
</dbReference>
<dbReference type="NCBIfam" id="TIGR00229">
    <property type="entry name" value="sensory_box"/>
    <property type="match status" value="1"/>
</dbReference>
<dbReference type="Pfam" id="PF02518">
    <property type="entry name" value="HATPase_c"/>
    <property type="match status" value="1"/>
</dbReference>
<accession>A0A090X462</accession>
<dbReference type="InterPro" id="IPR005467">
    <property type="entry name" value="His_kinase_dom"/>
</dbReference>
<evidence type="ECO:0000256" key="2">
    <source>
        <dbReference type="ARBA" id="ARBA00012438"/>
    </source>
</evidence>
<dbReference type="EMBL" id="BBNU01000001">
    <property type="protein sequence ID" value="GAL77227.1"/>
    <property type="molecule type" value="Genomic_DNA"/>
</dbReference>
<dbReference type="SMART" id="SM00387">
    <property type="entry name" value="HATPase_c"/>
    <property type="match status" value="1"/>
</dbReference>
<dbReference type="Gene3D" id="3.30.565.10">
    <property type="entry name" value="Histidine kinase-like ATPase, C-terminal domain"/>
    <property type="match status" value="1"/>
</dbReference>
<evidence type="ECO:0000313" key="12">
    <source>
        <dbReference type="Proteomes" id="UP000029643"/>
    </source>
</evidence>
<dbReference type="SUPFAM" id="SSF55874">
    <property type="entry name" value="ATPase domain of HSP90 chaperone/DNA topoisomerase II/histidine kinase"/>
    <property type="match status" value="1"/>
</dbReference>
<keyword evidence="4" id="KW-0808">Transferase</keyword>
<sequence length="404" mass="46425">MIKRIFSPIRRLFEHRTNSNNSNSLKWQFAVENSKIGVWDWDAKMNEVFYSVESKNILGYNDHEIGNHADEWNKRVHPEDKAAYNSDFQRHITGELELYKNEHRVLCKDGSYRWILDSGKIVSKDKNGKPLRIIGTHIDITSRKRNEVLLNENFNIITSQNKRLYNFTHIVSHNLRTHIGNFKNVLEFHESSTTQQEKDEMFNYLKTISSALTTTITNLNDVISVNSEYNDLNNNIGINGVVRETLGNLSIEIATKRATINTDLPSNLYLKGNSSYLESIFHNLISNAVKYVHPQKTPIVNIKGVQTEEGFEISISDNGIGIDLEKYKEQVFGMYNTFHESSRDDSEGIGLYLTKIQVEDLGGKITIDSKLNEGTTFKLFFPKEKAFLLNKKKESFNTSSTLNQ</sequence>
<evidence type="ECO:0000259" key="6">
    <source>
        <dbReference type="PROSITE" id="PS50109"/>
    </source>
</evidence>
<dbReference type="Pfam" id="PF08447">
    <property type="entry name" value="PAS_3"/>
    <property type="match status" value="1"/>
</dbReference>
<dbReference type="PANTHER" id="PTHR43304">
    <property type="entry name" value="PHYTOCHROME-LIKE PROTEIN CPH1"/>
    <property type="match status" value="1"/>
</dbReference>
<dbReference type="Proteomes" id="UP000029644">
    <property type="component" value="Unassembled WGS sequence"/>
</dbReference>
<dbReference type="OrthoDB" id="5522855at2"/>
<dbReference type="CDD" id="cd00130">
    <property type="entry name" value="PAS"/>
    <property type="match status" value="1"/>
</dbReference>
<evidence type="ECO:0000313" key="14">
    <source>
        <dbReference type="Proteomes" id="UP000294824"/>
    </source>
</evidence>
<feature type="domain" description="PAS" evidence="7">
    <location>
        <begin position="30"/>
        <end position="95"/>
    </location>
</feature>
<protein>
    <recommendedName>
        <fullName evidence="2">histidine kinase</fullName>
        <ecNumber evidence="2">2.7.13.3</ecNumber>
    </recommendedName>
</protein>
<dbReference type="AlphaFoldDB" id="A0A090X462"/>
<dbReference type="Proteomes" id="UP000029643">
    <property type="component" value="Unassembled WGS sequence"/>
</dbReference>
<evidence type="ECO:0000256" key="4">
    <source>
        <dbReference type="ARBA" id="ARBA00022679"/>
    </source>
</evidence>
<evidence type="ECO:0000256" key="5">
    <source>
        <dbReference type="ARBA" id="ARBA00022777"/>
    </source>
</evidence>
<feature type="domain" description="Histidine kinase" evidence="6">
    <location>
        <begin position="170"/>
        <end position="385"/>
    </location>
</feature>
<keyword evidence="14" id="KW-1185">Reference proteome</keyword>
<dbReference type="InterPro" id="IPR035965">
    <property type="entry name" value="PAS-like_dom_sf"/>
</dbReference>
<feature type="domain" description="PAC" evidence="8">
    <location>
        <begin position="99"/>
        <end position="152"/>
    </location>
</feature>
<dbReference type="InterPro" id="IPR013655">
    <property type="entry name" value="PAS_fold_3"/>
</dbReference>